<sequence>MAIIVVYGIPGSGKTTVCERLRLMDKSIYVSSFDETAIVEGECEKIRRKRAQDASIAKIKDHMDSVHLVDDVFYMQSMRRPFERLSRSLGLEYGAIFVEASVENAVERDRQRSCDARVGEECIIRIEERMERSTVGEEMVYRSTDDLLRIKEWIDELKRKGRQKRIKMGEETEREERLRISDCLPIQSSTSDYNEMDLALRRIVSQMCRGGADGRMLSKVKKKIMEEIRRGEKMNENEIRRRIEYEMKRRKENYDKE</sequence>
<organism evidence="3 4">
    <name type="scientific">Pristionchus fissidentatus</name>
    <dbReference type="NCBI Taxonomy" id="1538716"/>
    <lineage>
        <taxon>Eukaryota</taxon>
        <taxon>Metazoa</taxon>
        <taxon>Ecdysozoa</taxon>
        <taxon>Nematoda</taxon>
        <taxon>Chromadorea</taxon>
        <taxon>Rhabditida</taxon>
        <taxon>Rhabditina</taxon>
        <taxon>Diplogasteromorpha</taxon>
        <taxon>Diplogasteroidea</taxon>
        <taxon>Neodiplogasteridae</taxon>
        <taxon>Pristionchus</taxon>
    </lineage>
</organism>
<reference evidence="3" key="1">
    <citation type="submission" date="2023-10" db="EMBL/GenBank/DDBJ databases">
        <title>Genome assembly of Pristionchus species.</title>
        <authorList>
            <person name="Yoshida K."/>
            <person name="Sommer R.J."/>
        </authorList>
    </citation>
    <scope>NUCLEOTIDE SEQUENCE</scope>
    <source>
        <strain evidence="3">RS5133</strain>
    </source>
</reference>
<dbReference type="PANTHER" id="PTHR20873:SF0">
    <property type="entry name" value="L-SERYL-TRNA(SEC) KINASE"/>
    <property type="match status" value="1"/>
</dbReference>
<evidence type="ECO:0000256" key="1">
    <source>
        <dbReference type="ARBA" id="ARBA00022741"/>
    </source>
</evidence>
<dbReference type="EMBL" id="BTSY01000006">
    <property type="protein sequence ID" value="GMT33573.1"/>
    <property type="molecule type" value="Genomic_DNA"/>
</dbReference>
<dbReference type="GO" id="GO:0016301">
    <property type="term" value="F:kinase activity"/>
    <property type="evidence" value="ECO:0007669"/>
    <property type="project" value="TreeGrafter"/>
</dbReference>
<dbReference type="InterPro" id="IPR052648">
    <property type="entry name" value="Ser-tRNA(Sec)_kinase"/>
</dbReference>
<dbReference type="PANTHER" id="PTHR20873">
    <property type="entry name" value="L-SERYL-TRNA(SEC) KINASE"/>
    <property type="match status" value="1"/>
</dbReference>
<dbReference type="GO" id="GO:0000049">
    <property type="term" value="F:tRNA binding"/>
    <property type="evidence" value="ECO:0007669"/>
    <property type="project" value="TreeGrafter"/>
</dbReference>
<evidence type="ECO:0000313" key="4">
    <source>
        <dbReference type="Proteomes" id="UP001432322"/>
    </source>
</evidence>
<dbReference type="InterPro" id="IPR013641">
    <property type="entry name" value="KTI12/PSTK"/>
</dbReference>
<protein>
    <recommendedName>
        <fullName evidence="5">AAA family ATPase</fullName>
    </recommendedName>
</protein>
<dbReference type="Proteomes" id="UP001432322">
    <property type="component" value="Unassembled WGS sequence"/>
</dbReference>
<keyword evidence="4" id="KW-1185">Reference proteome</keyword>
<feature type="non-terminal residue" evidence="3">
    <location>
        <position position="257"/>
    </location>
</feature>
<evidence type="ECO:0008006" key="5">
    <source>
        <dbReference type="Google" id="ProtNLM"/>
    </source>
</evidence>
<keyword evidence="2" id="KW-0067">ATP-binding</keyword>
<evidence type="ECO:0000256" key="2">
    <source>
        <dbReference type="ARBA" id="ARBA00022840"/>
    </source>
</evidence>
<comment type="caution">
    <text evidence="3">The sequence shown here is derived from an EMBL/GenBank/DDBJ whole genome shotgun (WGS) entry which is preliminary data.</text>
</comment>
<keyword evidence="1" id="KW-0547">Nucleotide-binding</keyword>
<evidence type="ECO:0000313" key="3">
    <source>
        <dbReference type="EMBL" id="GMT33573.1"/>
    </source>
</evidence>
<dbReference type="SUPFAM" id="SSF52540">
    <property type="entry name" value="P-loop containing nucleoside triphosphate hydrolases"/>
    <property type="match status" value="1"/>
</dbReference>
<name>A0AAV5WQA0_9BILA</name>
<dbReference type="AlphaFoldDB" id="A0AAV5WQA0"/>
<accession>A0AAV5WQA0</accession>
<proteinExistence type="predicted"/>
<dbReference type="GO" id="GO:0005524">
    <property type="term" value="F:ATP binding"/>
    <property type="evidence" value="ECO:0007669"/>
    <property type="project" value="UniProtKB-KW"/>
</dbReference>
<dbReference type="Pfam" id="PF08433">
    <property type="entry name" value="KTI12"/>
    <property type="match status" value="1"/>
</dbReference>
<dbReference type="Gene3D" id="3.40.50.300">
    <property type="entry name" value="P-loop containing nucleotide triphosphate hydrolases"/>
    <property type="match status" value="1"/>
</dbReference>
<gene>
    <name evidence="3" type="ORF">PFISCL1PPCAC_24870</name>
</gene>
<dbReference type="InterPro" id="IPR027417">
    <property type="entry name" value="P-loop_NTPase"/>
</dbReference>